<dbReference type="PANTHER" id="PTHR34153">
    <property type="entry name" value="SI:CH211-262H13.3-RELATED-RELATED"/>
    <property type="match status" value="1"/>
</dbReference>
<reference evidence="3" key="1">
    <citation type="submission" date="2025-08" db="UniProtKB">
        <authorList>
            <consortium name="RefSeq"/>
        </authorList>
    </citation>
    <scope>IDENTIFICATION</scope>
</reference>
<dbReference type="Pfam" id="PF16064">
    <property type="entry name" value="DUF4806"/>
    <property type="match status" value="1"/>
</dbReference>
<keyword evidence="2" id="KW-1185">Reference proteome</keyword>
<dbReference type="PANTHER" id="PTHR34153:SF2">
    <property type="entry name" value="SI:CH211-262H13.3-RELATED"/>
    <property type="match status" value="1"/>
</dbReference>
<gene>
    <name evidence="3" type="primary">LOC106746097</name>
</gene>
<proteinExistence type="predicted"/>
<dbReference type="OrthoDB" id="437511at2759"/>
<dbReference type="GeneID" id="106746097"/>
<dbReference type="RefSeq" id="XP_014477796.1">
    <property type="nucleotide sequence ID" value="XM_014622310.1"/>
</dbReference>
<protein>
    <submittedName>
        <fullName evidence="3">Uncharacterized protein LOC106746097 isoform X1</fullName>
    </submittedName>
</protein>
<dbReference type="InterPro" id="IPR032071">
    <property type="entry name" value="DUF4806"/>
</dbReference>
<evidence type="ECO:0000259" key="1">
    <source>
        <dbReference type="Pfam" id="PF16064"/>
    </source>
</evidence>
<feature type="domain" description="DUF4806" evidence="1">
    <location>
        <begin position="278"/>
        <end position="343"/>
    </location>
</feature>
<name>A0A6P3XH62_DINQU</name>
<evidence type="ECO:0000313" key="2">
    <source>
        <dbReference type="Proteomes" id="UP000515204"/>
    </source>
</evidence>
<accession>A0A6P3XH62</accession>
<evidence type="ECO:0000313" key="3">
    <source>
        <dbReference type="RefSeq" id="XP_014477796.1"/>
    </source>
</evidence>
<dbReference type="AlphaFoldDB" id="A0A6P3XH62"/>
<dbReference type="Proteomes" id="UP000515204">
    <property type="component" value="Unplaced"/>
</dbReference>
<dbReference type="KEGG" id="dqu:106746097"/>
<organism evidence="2 3">
    <name type="scientific">Dinoponera quadriceps</name>
    <name type="common">South American ant</name>
    <dbReference type="NCBI Taxonomy" id="609295"/>
    <lineage>
        <taxon>Eukaryota</taxon>
        <taxon>Metazoa</taxon>
        <taxon>Ecdysozoa</taxon>
        <taxon>Arthropoda</taxon>
        <taxon>Hexapoda</taxon>
        <taxon>Insecta</taxon>
        <taxon>Pterygota</taxon>
        <taxon>Neoptera</taxon>
        <taxon>Endopterygota</taxon>
        <taxon>Hymenoptera</taxon>
        <taxon>Apocrita</taxon>
        <taxon>Aculeata</taxon>
        <taxon>Formicoidea</taxon>
        <taxon>Formicidae</taxon>
        <taxon>Ponerinae</taxon>
        <taxon>Ponerini</taxon>
        <taxon>Dinoponera</taxon>
    </lineage>
</organism>
<sequence>MSVSEDIIQLWVEMSLPYAVVQFPKEGTYSEIPTSWLTKDFTQCRWPTTKNVTFFLKKNNPPKADWLLCDVKVECYCNTLEQARRKAKGANYLTSYEENRGRGKRVVHEKKYDDTYDTCDNDSRLRKTAHKKLKIDKNWDSSSDSSSGKMSLCDKQLSREKLSSCERVSQVAVKGSFSTPNSSLCDKSQLRKGDPLQMDELNNINEPLTFEPMEVNVPNLNVITTDSPLATVGDIEKLISICKETLECVKSVDKRLGALEKRICETEDPTINMFDGILPINSMEDLIKFEESLETIETRMNFVEFMKKIGGKDNRSTVQRCMSRLFTNEFGIACSWCGRGNNYRMCDLKCMRVLKGILRTKGIDECDVEIVASEWFRLSRLRYDRENKKNCSHTVASDVRQVKVPEDT</sequence>